<dbReference type="InterPro" id="IPR020904">
    <property type="entry name" value="Sc_DH/Rdtase_CS"/>
</dbReference>
<dbReference type="RefSeq" id="WP_109825958.1">
    <property type="nucleotide sequence ID" value="NZ_CP029494.1"/>
</dbReference>
<dbReference type="Proteomes" id="UP000245368">
    <property type="component" value="Chromosome"/>
</dbReference>
<dbReference type="FunFam" id="3.40.50.720:FF:000084">
    <property type="entry name" value="Short-chain dehydrogenase reductase"/>
    <property type="match status" value="1"/>
</dbReference>
<accession>A0A2Z3JN88</accession>
<dbReference type="SMART" id="SM00822">
    <property type="entry name" value="PKS_KR"/>
    <property type="match status" value="1"/>
</dbReference>
<sequence>MDFSGKVVLITGASSGIGRAAAKLFAAQGARLVLAARSADKLQALAAELPEALALPTDMLDEAAVRRMVAAAQEHYGRLDLLVNNAGRGMHVPVAQARLADYRELLELNVVSVLAAMQAAYPIMKAQGSGHIVNVSSGTTKSLIPGLAPYSSTKHALNNLSLIARAEWAPDGIVVSLVHPGMTATDFGKNSVASSPERAGSYAQGDSAEYAAGLVLEAVQTGEAEVYAAQVLRRLQQAGGR</sequence>
<dbReference type="PANTHER" id="PTHR44196">
    <property type="entry name" value="DEHYDROGENASE/REDUCTASE SDR FAMILY MEMBER 7B"/>
    <property type="match status" value="1"/>
</dbReference>
<evidence type="ECO:0000256" key="2">
    <source>
        <dbReference type="ARBA" id="ARBA00023002"/>
    </source>
</evidence>
<protein>
    <submittedName>
        <fullName evidence="5">NAD(P)-dependent oxidoreductase</fullName>
    </submittedName>
</protein>
<dbReference type="AlphaFoldDB" id="A0A2Z3JN88"/>
<proteinExistence type="inferred from homology"/>
<feature type="domain" description="Ketoreductase" evidence="4">
    <location>
        <begin position="6"/>
        <end position="183"/>
    </location>
</feature>
<organism evidence="5 6">
    <name type="scientific">Deinococcus irradiatisoli</name>
    <dbReference type="NCBI Taxonomy" id="2202254"/>
    <lineage>
        <taxon>Bacteria</taxon>
        <taxon>Thermotogati</taxon>
        <taxon>Deinococcota</taxon>
        <taxon>Deinococci</taxon>
        <taxon>Deinococcales</taxon>
        <taxon>Deinococcaceae</taxon>
        <taxon>Deinococcus</taxon>
    </lineage>
</organism>
<reference evidence="5 6" key="1">
    <citation type="submission" date="2018-05" db="EMBL/GenBank/DDBJ databases">
        <title>Complete Genome Sequence of Deinococcus sp. strain 17bor-2.</title>
        <authorList>
            <person name="Srinivasan S."/>
        </authorList>
    </citation>
    <scope>NUCLEOTIDE SEQUENCE [LARGE SCALE GENOMIC DNA]</scope>
    <source>
        <strain evidence="5 6">17bor-2</strain>
    </source>
</reference>
<evidence type="ECO:0000313" key="5">
    <source>
        <dbReference type="EMBL" id="AWN22674.1"/>
    </source>
</evidence>
<dbReference type="OrthoDB" id="9808814at2"/>
<dbReference type="KEGG" id="dez:DKM44_05025"/>
<dbReference type="InterPro" id="IPR057326">
    <property type="entry name" value="KR_dom"/>
</dbReference>
<keyword evidence="6" id="KW-1185">Reference proteome</keyword>
<dbReference type="Gene3D" id="3.40.50.720">
    <property type="entry name" value="NAD(P)-binding Rossmann-like Domain"/>
    <property type="match status" value="1"/>
</dbReference>
<comment type="similarity">
    <text evidence="1 3">Belongs to the short-chain dehydrogenases/reductases (SDR) family.</text>
</comment>
<dbReference type="Pfam" id="PF00106">
    <property type="entry name" value="adh_short"/>
    <property type="match status" value="1"/>
</dbReference>
<dbReference type="PROSITE" id="PS00061">
    <property type="entry name" value="ADH_SHORT"/>
    <property type="match status" value="1"/>
</dbReference>
<gene>
    <name evidence="5" type="ORF">DKM44_05025</name>
</gene>
<evidence type="ECO:0000256" key="1">
    <source>
        <dbReference type="ARBA" id="ARBA00006484"/>
    </source>
</evidence>
<evidence type="ECO:0000313" key="6">
    <source>
        <dbReference type="Proteomes" id="UP000245368"/>
    </source>
</evidence>
<evidence type="ECO:0000256" key="3">
    <source>
        <dbReference type="RuleBase" id="RU000363"/>
    </source>
</evidence>
<name>A0A2Z3JN88_9DEIO</name>
<dbReference type="EMBL" id="CP029494">
    <property type="protein sequence ID" value="AWN22674.1"/>
    <property type="molecule type" value="Genomic_DNA"/>
</dbReference>
<dbReference type="PANTHER" id="PTHR44196:SF1">
    <property type="entry name" value="DEHYDROGENASE_REDUCTASE SDR FAMILY MEMBER 7B"/>
    <property type="match status" value="1"/>
</dbReference>
<keyword evidence="2" id="KW-0560">Oxidoreductase</keyword>
<dbReference type="PRINTS" id="PR00080">
    <property type="entry name" value="SDRFAMILY"/>
</dbReference>
<dbReference type="InterPro" id="IPR036291">
    <property type="entry name" value="NAD(P)-bd_dom_sf"/>
</dbReference>
<dbReference type="InterPro" id="IPR002347">
    <property type="entry name" value="SDR_fam"/>
</dbReference>
<dbReference type="GO" id="GO:0016020">
    <property type="term" value="C:membrane"/>
    <property type="evidence" value="ECO:0007669"/>
    <property type="project" value="TreeGrafter"/>
</dbReference>
<dbReference type="SUPFAM" id="SSF51735">
    <property type="entry name" value="NAD(P)-binding Rossmann-fold domains"/>
    <property type="match status" value="1"/>
</dbReference>
<evidence type="ECO:0000259" key="4">
    <source>
        <dbReference type="SMART" id="SM00822"/>
    </source>
</evidence>
<dbReference type="PRINTS" id="PR00081">
    <property type="entry name" value="GDHRDH"/>
</dbReference>
<dbReference type="GO" id="GO:0016491">
    <property type="term" value="F:oxidoreductase activity"/>
    <property type="evidence" value="ECO:0007669"/>
    <property type="project" value="UniProtKB-KW"/>
</dbReference>